<dbReference type="PRINTS" id="PR00127">
    <property type="entry name" value="CLPPROTEASEP"/>
</dbReference>
<comment type="catalytic activity">
    <reaction evidence="6 7 9">
        <text>Hydrolysis of proteins to small peptides in the presence of ATP and magnesium. alpha-casein is the usual test substrate. In the absence of ATP, only oligopeptides shorter than five residues are hydrolyzed (such as succinyl-Leu-Tyr-|-NHMec, and Leu-Tyr-Leu-|-Tyr-Trp, in which cleavage of the -Tyr-|-Leu- and -Tyr-|-Trp bonds also occurs).</text>
        <dbReference type="EC" id="3.4.21.92"/>
    </reaction>
</comment>
<comment type="subunit">
    <text evidence="7">Fourteen ClpP subunits assemble into 2 heptameric rings which stack back to back to give a disk-like structure with a central cavity, resembling the structure of eukaryotic proteasomes.</text>
</comment>
<dbReference type="InterPro" id="IPR001907">
    <property type="entry name" value="ClpP"/>
</dbReference>
<dbReference type="PANTHER" id="PTHR10381:SF70">
    <property type="entry name" value="ATP-DEPENDENT CLP PROTEASE PROTEOLYTIC SUBUNIT"/>
    <property type="match status" value="1"/>
</dbReference>
<evidence type="ECO:0000256" key="9">
    <source>
        <dbReference type="PROSITE-ProRule" id="PRU10086"/>
    </source>
</evidence>
<evidence type="ECO:0000256" key="11">
    <source>
        <dbReference type="RuleBase" id="RU000550"/>
    </source>
</evidence>
<evidence type="ECO:0000256" key="7">
    <source>
        <dbReference type="HAMAP-Rule" id="MF_00444"/>
    </source>
</evidence>
<dbReference type="GO" id="GO:0004252">
    <property type="term" value="F:serine-type endopeptidase activity"/>
    <property type="evidence" value="ECO:0007669"/>
    <property type="project" value="UniProtKB-UniRule"/>
</dbReference>
<evidence type="ECO:0000313" key="14">
    <source>
        <dbReference type="Proteomes" id="UP000216446"/>
    </source>
</evidence>
<keyword evidence="5 7" id="KW-0720">Serine protease</keyword>
<sequence length="230" mass="24729">MTSLPGGIYSGPQEAAPINALVPMVIEQTTRGERSFDIFSRLLKDRIVLFGTQVNDQTANLAVAQLLFLAADDPDKDINLYINSPGGAVYSGMAVYDTMQFVKPDVATICVGLAASMGSVFLAGGAKGKRAALPNSRIMIHQPSSGAQGQASDIEIQAKEILYIKQRLNEVLAHHTGQTVETIEERTDRDNFMSPVEAKEFGLIDVVLGPGHGEPAKDLDDQIDETVDDV</sequence>
<keyword evidence="3 7" id="KW-0645">Protease</keyword>
<dbReference type="HAMAP" id="MF_00444">
    <property type="entry name" value="ClpP"/>
    <property type="match status" value="1"/>
</dbReference>
<dbReference type="GO" id="GO:0051117">
    <property type="term" value="F:ATPase binding"/>
    <property type="evidence" value="ECO:0007669"/>
    <property type="project" value="TreeGrafter"/>
</dbReference>
<name>A0A259U430_9BACT</name>
<evidence type="ECO:0000313" key="13">
    <source>
        <dbReference type="EMBL" id="OZC04786.1"/>
    </source>
</evidence>
<evidence type="ECO:0000256" key="6">
    <source>
        <dbReference type="ARBA" id="ARBA00034021"/>
    </source>
</evidence>
<dbReference type="GO" id="GO:0004176">
    <property type="term" value="F:ATP-dependent peptidase activity"/>
    <property type="evidence" value="ECO:0007669"/>
    <property type="project" value="InterPro"/>
</dbReference>
<dbReference type="GO" id="GO:0006515">
    <property type="term" value="P:protein quality control for misfolded or incompletely synthesized proteins"/>
    <property type="evidence" value="ECO:0007669"/>
    <property type="project" value="TreeGrafter"/>
</dbReference>
<keyword evidence="2 7" id="KW-0963">Cytoplasm</keyword>
<comment type="similarity">
    <text evidence="1 7 12">Belongs to the peptidase S14 family.</text>
</comment>
<reference evidence="13 14" key="1">
    <citation type="submission" date="2016-11" db="EMBL/GenBank/DDBJ databases">
        <title>Study of marine rhodopsin-containing bacteria.</title>
        <authorList>
            <person name="Yoshizawa S."/>
            <person name="Kumagai Y."/>
            <person name="Kogure K."/>
        </authorList>
    </citation>
    <scope>NUCLEOTIDE SEQUENCE [LARGE SCALE GENOMIC DNA]</scope>
    <source>
        <strain evidence="13 14">SG-29</strain>
    </source>
</reference>
<keyword evidence="4 7" id="KW-0378">Hydrolase</keyword>
<evidence type="ECO:0000256" key="10">
    <source>
        <dbReference type="RuleBase" id="RU000549"/>
    </source>
</evidence>
<feature type="active site" evidence="8">
    <location>
        <position position="116"/>
    </location>
</feature>
<dbReference type="InterPro" id="IPR023562">
    <property type="entry name" value="ClpP/TepA"/>
</dbReference>
<organism evidence="13 14">
    <name type="scientific">Rubricoccus marinus</name>
    <dbReference type="NCBI Taxonomy" id="716817"/>
    <lineage>
        <taxon>Bacteria</taxon>
        <taxon>Pseudomonadati</taxon>
        <taxon>Rhodothermota</taxon>
        <taxon>Rhodothermia</taxon>
        <taxon>Rhodothermales</taxon>
        <taxon>Rubricoccaceae</taxon>
        <taxon>Rubricoccus</taxon>
    </lineage>
</organism>
<dbReference type="EC" id="3.4.21.92" evidence="7 10"/>
<dbReference type="AlphaFoldDB" id="A0A259U430"/>
<evidence type="ECO:0000256" key="5">
    <source>
        <dbReference type="ARBA" id="ARBA00022825"/>
    </source>
</evidence>
<dbReference type="Pfam" id="PF00574">
    <property type="entry name" value="CLP_protease"/>
    <property type="match status" value="1"/>
</dbReference>
<dbReference type="SUPFAM" id="SSF52096">
    <property type="entry name" value="ClpP/crotonase"/>
    <property type="match status" value="1"/>
</dbReference>
<dbReference type="GO" id="GO:0005737">
    <property type="term" value="C:cytoplasm"/>
    <property type="evidence" value="ECO:0007669"/>
    <property type="project" value="UniProtKB-SubCell"/>
</dbReference>
<evidence type="ECO:0000256" key="3">
    <source>
        <dbReference type="ARBA" id="ARBA00022670"/>
    </source>
</evidence>
<evidence type="ECO:0000256" key="2">
    <source>
        <dbReference type="ARBA" id="ARBA00022490"/>
    </source>
</evidence>
<dbReference type="GO" id="GO:0009368">
    <property type="term" value="C:endopeptidase Clp complex"/>
    <property type="evidence" value="ECO:0007669"/>
    <property type="project" value="TreeGrafter"/>
</dbReference>
<feature type="active site" description="Nucleophile" evidence="7">
    <location>
        <position position="116"/>
    </location>
</feature>
<dbReference type="Proteomes" id="UP000216446">
    <property type="component" value="Unassembled WGS sequence"/>
</dbReference>
<dbReference type="NCBIfam" id="TIGR00493">
    <property type="entry name" value="clpP"/>
    <property type="match status" value="1"/>
</dbReference>
<evidence type="ECO:0000256" key="4">
    <source>
        <dbReference type="ARBA" id="ARBA00022801"/>
    </source>
</evidence>
<dbReference type="InterPro" id="IPR029045">
    <property type="entry name" value="ClpP/crotonase-like_dom_sf"/>
</dbReference>
<dbReference type="InterPro" id="IPR033135">
    <property type="entry name" value="ClpP_His_AS"/>
</dbReference>
<dbReference type="PROSITE" id="PS00381">
    <property type="entry name" value="CLP_PROTEASE_SER"/>
    <property type="match status" value="1"/>
</dbReference>
<feature type="active site" evidence="7 9">
    <location>
        <position position="141"/>
    </location>
</feature>
<comment type="caution">
    <text evidence="13">The sequence shown here is derived from an EMBL/GenBank/DDBJ whole genome shotgun (WGS) entry which is preliminary data.</text>
</comment>
<gene>
    <name evidence="7" type="primary">clpP</name>
    <name evidence="13" type="ORF">BSZ36_16635</name>
</gene>
<keyword evidence="14" id="KW-1185">Reference proteome</keyword>
<dbReference type="FunCoup" id="A0A259U430">
    <property type="interactions" value="453"/>
</dbReference>
<dbReference type="InterPro" id="IPR018215">
    <property type="entry name" value="ClpP_Ser_AS"/>
</dbReference>
<dbReference type="PROSITE" id="PS00382">
    <property type="entry name" value="CLP_PROTEASE_HIS"/>
    <property type="match status" value="1"/>
</dbReference>
<dbReference type="Gene3D" id="3.90.226.10">
    <property type="entry name" value="2-enoyl-CoA Hydratase, Chain A, domain 1"/>
    <property type="match status" value="1"/>
</dbReference>
<accession>A0A259U430</accession>
<dbReference type="InParanoid" id="A0A259U430"/>
<dbReference type="NCBIfam" id="NF009205">
    <property type="entry name" value="PRK12553.1"/>
    <property type="match status" value="1"/>
</dbReference>
<evidence type="ECO:0000256" key="12">
    <source>
        <dbReference type="RuleBase" id="RU003567"/>
    </source>
</evidence>
<proteinExistence type="inferred from homology"/>
<evidence type="ECO:0000256" key="8">
    <source>
        <dbReference type="PROSITE-ProRule" id="PRU10085"/>
    </source>
</evidence>
<dbReference type="CDD" id="cd07017">
    <property type="entry name" value="S14_ClpP_2"/>
    <property type="match status" value="1"/>
</dbReference>
<dbReference type="EMBL" id="MQWB01000001">
    <property type="protein sequence ID" value="OZC04786.1"/>
    <property type="molecule type" value="Genomic_DNA"/>
</dbReference>
<dbReference type="NCBIfam" id="NF001368">
    <property type="entry name" value="PRK00277.1"/>
    <property type="match status" value="1"/>
</dbReference>
<comment type="function">
    <text evidence="7 11">Cleaves peptides in various proteins in a process that requires ATP hydrolysis. Has a chymotrypsin-like activity. Plays a major role in the degradation of misfolded proteins.</text>
</comment>
<dbReference type="FunFam" id="3.90.226.10:FF:000001">
    <property type="entry name" value="ATP-dependent Clp protease proteolytic subunit"/>
    <property type="match status" value="1"/>
</dbReference>
<evidence type="ECO:0000256" key="1">
    <source>
        <dbReference type="ARBA" id="ARBA00007039"/>
    </source>
</evidence>
<comment type="subcellular location">
    <subcellularLocation>
        <location evidence="7">Cytoplasm</location>
    </subcellularLocation>
</comment>
<protein>
    <recommendedName>
        <fullName evidence="7 12">ATP-dependent Clp protease proteolytic subunit</fullName>
        <ecNumber evidence="7 10">3.4.21.92</ecNumber>
    </recommendedName>
    <alternativeName>
        <fullName evidence="7">Endopeptidase Clp</fullName>
    </alternativeName>
</protein>
<dbReference type="PANTHER" id="PTHR10381">
    <property type="entry name" value="ATP-DEPENDENT CLP PROTEASE PROTEOLYTIC SUBUNIT"/>
    <property type="match status" value="1"/>
</dbReference>